<proteinExistence type="predicted"/>
<evidence type="ECO:0000313" key="1">
    <source>
        <dbReference type="Proteomes" id="UP000887540"/>
    </source>
</evidence>
<name>A0A914EJP0_9BILA</name>
<organism evidence="1 2">
    <name type="scientific">Acrobeloides nanus</name>
    <dbReference type="NCBI Taxonomy" id="290746"/>
    <lineage>
        <taxon>Eukaryota</taxon>
        <taxon>Metazoa</taxon>
        <taxon>Ecdysozoa</taxon>
        <taxon>Nematoda</taxon>
        <taxon>Chromadorea</taxon>
        <taxon>Rhabditida</taxon>
        <taxon>Tylenchina</taxon>
        <taxon>Cephalobomorpha</taxon>
        <taxon>Cephaloboidea</taxon>
        <taxon>Cephalobidae</taxon>
        <taxon>Acrobeloides</taxon>
    </lineage>
</organism>
<reference evidence="2" key="1">
    <citation type="submission" date="2022-11" db="UniProtKB">
        <authorList>
            <consortium name="WormBaseParasite"/>
        </authorList>
    </citation>
    <scope>IDENTIFICATION</scope>
</reference>
<dbReference type="WBParaSite" id="ACRNAN_scaffold8829.g10062.t1">
    <property type="protein sequence ID" value="ACRNAN_scaffold8829.g10062.t1"/>
    <property type="gene ID" value="ACRNAN_scaffold8829.g10062"/>
</dbReference>
<dbReference type="AlphaFoldDB" id="A0A914EJP0"/>
<sequence length="150" mass="17297">MPAINDETETISPLSSANSEILTCDQPNTSRTNASFIMAAPITSRANLISKSTLTTPKNQCTKTKKRKNDKEYEIEKALLESLKHEDDSVLLGNVVAVMHKRYKTLGWHRQALDFKRKIQMVLDDAEELIIIEEERLHKEYNDFEYFVHE</sequence>
<dbReference type="Proteomes" id="UP000887540">
    <property type="component" value="Unplaced"/>
</dbReference>
<evidence type="ECO:0000313" key="2">
    <source>
        <dbReference type="WBParaSite" id="ACRNAN_scaffold8829.g10062.t1"/>
    </source>
</evidence>
<protein>
    <submittedName>
        <fullName evidence="2">Uncharacterized protein</fullName>
    </submittedName>
</protein>
<keyword evidence="1" id="KW-1185">Reference proteome</keyword>
<accession>A0A914EJP0</accession>